<gene>
    <name evidence="1" type="ORF">MARSALSMR5_01874</name>
</gene>
<proteinExistence type="predicted"/>
<dbReference type="EMBL" id="CP020931">
    <property type="protein sequence ID" value="ARM83952.1"/>
    <property type="molecule type" value="Genomic_DNA"/>
</dbReference>
<reference evidence="1 2" key="1">
    <citation type="submission" date="2017-04" db="EMBL/GenBank/DDBJ databases">
        <title>Genome Sequence of Marinobacter salarius strain SMR5 Isolated from a culture of the Diatom Skeletonema marinoi.</title>
        <authorList>
            <person name="Topel M."/>
            <person name="Pinder M.I.M."/>
            <person name="Johansson O.N."/>
            <person name="Kourtchenko O."/>
            <person name="Godhe A."/>
            <person name="Clarke A.K."/>
        </authorList>
    </citation>
    <scope>NUCLEOTIDE SEQUENCE [LARGE SCALE GENOMIC DNA]</scope>
    <source>
        <strain evidence="1 2">SMR5</strain>
    </source>
</reference>
<evidence type="ECO:0000313" key="2">
    <source>
        <dbReference type="Proteomes" id="UP000193100"/>
    </source>
</evidence>
<evidence type="ECO:0000313" key="1">
    <source>
        <dbReference type="EMBL" id="ARM83952.1"/>
    </source>
</evidence>
<name>A0A1W6K9E8_9GAMM</name>
<organism evidence="1 2">
    <name type="scientific">Marinobacter salarius</name>
    <dbReference type="NCBI Taxonomy" id="1420917"/>
    <lineage>
        <taxon>Bacteria</taxon>
        <taxon>Pseudomonadati</taxon>
        <taxon>Pseudomonadota</taxon>
        <taxon>Gammaproteobacteria</taxon>
        <taxon>Pseudomonadales</taxon>
        <taxon>Marinobacteraceae</taxon>
        <taxon>Marinobacter</taxon>
    </lineage>
</organism>
<accession>A0A1W6K9E8</accession>
<protein>
    <submittedName>
        <fullName evidence="1">Uncharacterized protein</fullName>
    </submittedName>
</protein>
<dbReference type="Proteomes" id="UP000193100">
    <property type="component" value="Chromosome"/>
</dbReference>
<sequence length="51" mass="5662">MKPNKRPDCNCTNCDRSCYRSDSGVRLNRTSKEQAKKRLSALKEMVAGGAS</sequence>
<dbReference type="AlphaFoldDB" id="A0A1W6K9E8"/>